<keyword evidence="2" id="KW-0175">Coiled coil</keyword>
<dbReference type="STRING" id="279824.SAMN03080617_00904"/>
<dbReference type="InterPro" id="IPR006665">
    <property type="entry name" value="OmpA-like"/>
</dbReference>
<name>A0A1G5W470_9BACT</name>
<proteinExistence type="predicted"/>
<dbReference type="PANTHER" id="PTHR30329">
    <property type="entry name" value="STATOR ELEMENT OF FLAGELLAR MOTOR COMPLEX"/>
    <property type="match status" value="1"/>
</dbReference>
<reference evidence="5" key="1">
    <citation type="submission" date="2016-10" db="EMBL/GenBank/DDBJ databases">
        <authorList>
            <person name="Varghese N."/>
            <person name="Submissions S."/>
        </authorList>
    </citation>
    <scope>NUCLEOTIDE SEQUENCE [LARGE SCALE GENOMIC DNA]</scope>
    <source>
        <strain evidence="5">DSM 22703</strain>
    </source>
</reference>
<dbReference type="Proteomes" id="UP000198756">
    <property type="component" value="Unassembled WGS sequence"/>
</dbReference>
<dbReference type="EMBL" id="FMXE01000005">
    <property type="protein sequence ID" value="SDA52850.1"/>
    <property type="molecule type" value="Genomic_DNA"/>
</dbReference>
<organism evidence="4 5">
    <name type="scientific">Algoriphagus alkaliphilus</name>
    <dbReference type="NCBI Taxonomy" id="279824"/>
    <lineage>
        <taxon>Bacteria</taxon>
        <taxon>Pseudomonadati</taxon>
        <taxon>Bacteroidota</taxon>
        <taxon>Cytophagia</taxon>
        <taxon>Cytophagales</taxon>
        <taxon>Cyclobacteriaceae</taxon>
        <taxon>Algoriphagus</taxon>
    </lineage>
</organism>
<keyword evidence="1" id="KW-0472">Membrane</keyword>
<dbReference type="CDD" id="cd07185">
    <property type="entry name" value="OmpA_C-like"/>
    <property type="match status" value="1"/>
</dbReference>
<evidence type="ECO:0000259" key="3">
    <source>
        <dbReference type="PROSITE" id="PS51123"/>
    </source>
</evidence>
<dbReference type="PANTHER" id="PTHR30329:SF21">
    <property type="entry name" value="LIPOPROTEIN YIAD-RELATED"/>
    <property type="match status" value="1"/>
</dbReference>
<gene>
    <name evidence="4" type="ORF">SAMN03080617_00904</name>
</gene>
<accession>A0A1G5W470</accession>
<dbReference type="Pfam" id="PF00691">
    <property type="entry name" value="OmpA"/>
    <property type="match status" value="1"/>
</dbReference>
<dbReference type="InterPro" id="IPR036737">
    <property type="entry name" value="OmpA-like_sf"/>
</dbReference>
<dbReference type="InterPro" id="IPR050330">
    <property type="entry name" value="Bact_OuterMem_StrucFunc"/>
</dbReference>
<feature type="coiled-coil region" evidence="2">
    <location>
        <begin position="62"/>
        <end position="110"/>
    </location>
</feature>
<keyword evidence="5" id="KW-1185">Reference proteome</keyword>
<evidence type="ECO:0000313" key="5">
    <source>
        <dbReference type="Proteomes" id="UP000198756"/>
    </source>
</evidence>
<dbReference type="AlphaFoldDB" id="A0A1G5W470"/>
<protein>
    <submittedName>
        <fullName evidence="4">Chemotaxis protein MotB</fullName>
    </submittedName>
</protein>
<evidence type="ECO:0000313" key="4">
    <source>
        <dbReference type="EMBL" id="SDA52850.1"/>
    </source>
</evidence>
<dbReference type="PROSITE" id="PS51123">
    <property type="entry name" value="OMPA_2"/>
    <property type="match status" value="1"/>
</dbReference>
<evidence type="ECO:0000256" key="2">
    <source>
        <dbReference type="SAM" id="Coils"/>
    </source>
</evidence>
<dbReference type="GO" id="GO:0016020">
    <property type="term" value="C:membrane"/>
    <property type="evidence" value="ECO:0007669"/>
    <property type="project" value="UniProtKB-UniRule"/>
</dbReference>
<evidence type="ECO:0000256" key="1">
    <source>
        <dbReference type="PROSITE-ProRule" id="PRU00473"/>
    </source>
</evidence>
<dbReference type="SUPFAM" id="SSF103088">
    <property type="entry name" value="OmpA-like"/>
    <property type="match status" value="1"/>
</dbReference>
<sequence>MKSSRTKTPNTKTIPSQARFHLALKKNYNQMKTSLILAGIIGLSLTVSCVSKKKYTELESNLFRTQTELAVSNQEKTELEEKMSAIEARVAEYNSRINSLRETNDQLSEKNSGMLSIEGAAVMSKNSKTKMKETLTKIDPSLLAGAKTLEDSVNLAIGHNIRQNFTDQGGDADDIQIDIDKTVVMISISDKLLFTTGSYRINSKAEPLLKKLAEVINAEPSLQVMIEGHTDSRTISTPALEDNWDLSVKRATSIVRMLQLKYQVAPEKMIAAGRSSYMPLVENDSKDNMALNRRTRIVLIPDLDMFFSML</sequence>
<dbReference type="Gene3D" id="3.30.1330.60">
    <property type="entry name" value="OmpA-like domain"/>
    <property type="match status" value="1"/>
</dbReference>
<feature type="domain" description="OmpA-like" evidence="3">
    <location>
        <begin position="181"/>
        <end position="303"/>
    </location>
</feature>